<dbReference type="PROSITE" id="PS51707">
    <property type="entry name" value="CYTH"/>
    <property type="match status" value="1"/>
</dbReference>
<dbReference type="PANTHER" id="PTHR40114">
    <property type="entry name" value="SLR0698 PROTEIN"/>
    <property type="match status" value="1"/>
</dbReference>
<feature type="domain" description="CYTH" evidence="2">
    <location>
        <begin position="3"/>
        <end position="169"/>
    </location>
</feature>
<protein>
    <submittedName>
        <fullName evidence="3">CYTH domain-containing protein</fullName>
    </submittedName>
</protein>
<dbReference type="CDD" id="cd07891">
    <property type="entry name" value="CYTH-like_CthTTM-like_1"/>
    <property type="match status" value="1"/>
</dbReference>
<reference evidence="3" key="2">
    <citation type="journal article" date="2021" name="PeerJ">
        <title>Extensive microbial diversity within the chicken gut microbiome revealed by metagenomics and culture.</title>
        <authorList>
            <person name="Gilroy R."/>
            <person name="Ravi A."/>
            <person name="Getino M."/>
            <person name="Pursley I."/>
            <person name="Horton D.L."/>
            <person name="Alikhan N.F."/>
            <person name="Baker D."/>
            <person name="Gharbi K."/>
            <person name="Hall N."/>
            <person name="Watson M."/>
            <person name="Adriaenssens E.M."/>
            <person name="Foster-Nyarko E."/>
            <person name="Jarju S."/>
            <person name="Secka A."/>
            <person name="Antonio M."/>
            <person name="Oren A."/>
            <person name="Chaudhuri R.R."/>
            <person name="La Ragione R."/>
            <person name="Hildebrand F."/>
            <person name="Pallen M.J."/>
        </authorList>
    </citation>
    <scope>NUCLEOTIDE SEQUENCE</scope>
    <source>
        <strain evidence="3">B1-13419</strain>
    </source>
</reference>
<evidence type="ECO:0000313" key="4">
    <source>
        <dbReference type="Proteomes" id="UP000823757"/>
    </source>
</evidence>
<proteinExistence type="predicted"/>
<evidence type="ECO:0000313" key="3">
    <source>
        <dbReference type="EMBL" id="MBO8474474.1"/>
    </source>
</evidence>
<dbReference type="AlphaFoldDB" id="A0A9D9IMI7"/>
<comment type="caution">
    <text evidence="3">The sequence shown here is derived from an EMBL/GenBank/DDBJ whole genome shotgun (WGS) entry which is preliminary data.</text>
</comment>
<name>A0A9D9IMI7_9BACT</name>
<dbReference type="Gene3D" id="2.40.320.10">
    <property type="entry name" value="Hypothetical Protein Pfu-838710-001"/>
    <property type="match status" value="1"/>
</dbReference>
<evidence type="ECO:0000256" key="1">
    <source>
        <dbReference type="PIRSR" id="PIRSR016487-1"/>
    </source>
</evidence>
<organism evidence="3 4">
    <name type="scientific">Candidatus Cryptobacteroides faecigallinarum</name>
    <dbReference type="NCBI Taxonomy" id="2840763"/>
    <lineage>
        <taxon>Bacteria</taxon>
        <taxon>Pseudomonadati</taxon>
        <taxon>Bacteroidota</taxon>
        <taxon>Bacteroidia</taxon>
        <taxon>Bacteroidales</taxon>
        <taxon>Candidatus Cryptobacteroides</taxon>
    </lineage>
</organism>
<feature type="active site" description="Proton acceptor" evidence="1">
    <location>
        <position position="31"/>
    </location>
</feature>
<dbReference type="Pfam" id="PF01928">
    <property type="entry name" value="CYTH"/>
    <property type="match status" value="1"/>
</dbReference>
<dbReference type="SUPFAM" id="SSF55154">
    <property type="entry name" value="CYTH-like phosphatases"/>
    <property type="match status" value="1"/>
</dbReference>
<gene>
    <name evidence="3" type="ORF">IAB91_04175</name>
</gene>
<dbReference type="SMART" id="SM01118">
    <property type="entry name" value="CYTH"/>
    <property type="match status" value="1"/>
</dbReference>
<sequence length="179" mass="20374">MAKTEIERKFLVNGDAFMREAVESHRLVQGYICRESGRTVRVRIADDKAYLTIKGRSSDNGMSRMEWEMEIPVDDARELMTLCQGGIIDKTRYIVPASSVTGSVCHYRDGENPAIPDRKWEVDVFHGDNEGLVMAEIELGSEDETFDRPSWLGKEVTGDRRYYNSMLSEHPFSVISSTK</sequence>
<dbReference type="InterPro" id="IPR012042">
    <property type="entry name" value="NeuTTM/CthTTM-like"/>
</dbReference>
<dbReference type="EMBL" id="JADIMD010000057">
    <property type="protein sequence ID" value="MBO8474474.1"/>
    <property type="molecule type" value="Genomic_DNA"/>
</dbReference>
<dbReference type="InterPro" id="IPR033469">
    <property type="entry name" value="CYTH-like_dom_sf"/>
</dbReference>
<accession>A0A9D9IMI7</accession>
<dbReference type="InterPro" id="IPR023577">
    <property type="entry name" value="CYTH_domain"/>
</dbReference>
<dbReference type="Proteomes" id="UP000823757">
    <property type="component" value="Unassembled WGS sequence"/>
</dbReference>
<dbReference type="PANTHER" id="PTHR40114:SF1">
    <property type="entry name" value="SLR0698 PROTEIN"/>
    <property type="match status" value="1"/>
</dbReference>
<evidence type="ECO:0000259" key="2">
    <source>
        <dbReference type="PROSITE" id="PS51707"/>
    </source>
</evidence>
<reference evidence="3" key="1">
    <citation type="submission" date="2020-10" db="EMBL/GenBank/DDBJ databases">
        <authorList>
            <person name="Gilroy R."/>
        </authorList>
    </citation>
    <scope>NUCLEOTIDE SEQUENCE</scope>
    <source>
        <strain evidence="3">B1-13419</strain>
    </source>
</reference>
<dbReference type="PIRSF" id="PIRSF016487">
    <property type="entry name" value="CYTH_UCP016487"/>
    <property type="match status" value="1"/>
</dbReference>